<dbReference type="InParanoid" id="A0A401GTQ4"/>
<reference evidence="1 2" key="1">
    <citation type="journal article" date="2018" name="Sci. Rep.">
        <title>Genome sequence of the cauliflower mushroom Sparassis crispa (Hanabiratake) and its association with beneficial usage.</title>
        <authorList>
            <person name="Kiyama R."/>
            <person name="Furutani Y."/>
            <person name="Kawaguchi K."/>
            <person name="Nakanishi T."/>
        </authorList>
    </citation>
    <scope>NUCLEOTIDE SEQUENCE [LARGE SCALE GENOMIC DNA]</scope>
</reference>
<comment type="caution">
    <text evidence="1">The sequence shown here is derived from an EMBL/GenBank/DDBJ whole genome shotgun (WGS) entry which is preliminary data.</text>
</comment>
<organism evidence="1 2">
    <name type="scientific">Sparassis crispa</name>
    <dbReference type="NCBI Taxonomy" id="139825"/>
    <lineage>
        <taxon>Eukaryota</taxon>
        <taxon>Fungi</taxon>
        <taxon>Dikarya</taxon>
        <taxon>Basidiomycota</taxon>
        <taxon>Agaricomycotina</taxon>
        <taxon>Agaricomycetes</taxon>
        <taxon>Polyporales</taxon>
        <taxon>Sparassidaceae</taxon>
        <taxon>Sparassis</taxon>
    </lineage>
</organism>
<protein>
    <submittedName>
        <fullName evidence="1">Uncharacterized protein</fullName>
    </submittedName>
</protein>
<evidence type="ECO:0000313" key="2">
    <source>
        <dbReference type="Proteomes" id="UP000287166"/>
    </source>
</evidence>
<gene>
    <name evidence="1" type="ORF">SCP_0801290</name>
</gene>
<evidence type="ECO:0000313" key="1">
    <source>
        <dbReference type="EMBL" id="GBE85611.1"/>
    </source>
</evidence>
<name>A0A401GTQ4_9APHY</name>
<dbReference type="GeneID" id="38782528"/>
<dbReference type="RefSeq" id="XP_027616524.1">
    <property type="nucleotide sequence ID" value="XM_027760723.1"/>
</dbReference>
<dbReference type="AlphaFoldDB" id="A0A401GTQ4"/>
<sequence length="114" mass="12296">MQLRTSSSFLHLGCGAAVGRMFAQQHLMHLSVRRPTGLAAREHMRRPKHPPHTRLFPLMQSVARAGQFRRMLLDFAFVSGLAASLTLRGSRSGAPGGDIVCAAAPHVSVNAPSD</sequence>
<dbReference type="Proteomes" id="UP000287166">
    <property type="component" value="Unassembled WGS sequence"/>
</dbReference>
<keyword evidence="2" id="KW-1185">Reference proteome</keyword>
<accession>A0A401GTQ4</accession>
<proteinExistence type="predicted"/>
<dbReference type="EMBL" id="BFAD01000008">
    <property type="protein sequence ID" value="GBE85611.1"/>
    <property type="molecule type" value="Genomic_DNA"/>
</dbReference>